<accession>A0ABQ1GN16</accession>
<sequence>MAKLPSPTLADVPYVMVSATMLLPPLMLVPDEDVVALATIVDPPATLMVLFEATAHFGAAIRVPAESDTPVLLADRAIMQAGTVDEDSDAIEITDTV</sequence>
<dbReference type="Proteomes" id="UP000618591">
    <property type="component" value="Unassembled WGS sequence"/>
</dbReference>
<evidence type="ECO:0000313" key="1">
    <source>
        <dbReference type="EMBL" id="GGA46903.1"/>
    </source>
</evidence>
<keyword evidence="2" id="KW-1185">Reference proteome</keyword>
<organism evidence="1 2">
    <name type="scientific">Sphingomonas psychrolutea</name>
    <dbReference type="NCBI Taxonomy" id="1259676"/>
    <lineage>
        <taxon>Bacteria</taxon>
        <taxon>Pseudomonadati</taxon>
        <taxon>Pseudomonadota</taxon>
        <taxon>Alphaproteobacteria</taxon>
        <taxon>Sphingomonadales</taxon>
        <taxon>Sphingomonadaceae</taxon>
        <taxon>Sphingomonas</taxon>
    </lineage>
</organism>
<dbReference type="EMBL" id="BMDW01000008">
    <property type="protein sequence ID" value="GGA46903.1"/>
    <property type="molecule type" value="Genomic_DNA"/>
</dbReference>
<gene>
    <name evidence="1" type="ORF">GCM10011395_16400</name>
</gene>
<name>A0ABQ1GN16_9SPHN</name>
<proteinExistence type="predicted"/>
<protein>
    <submittedName>
        <fullName evidence="1">Uncharacterized protein</fullName>
    </submittedName>
</protein>
<reference evidence="2" key="1">
    <citation type="journal article" date="2019" name="Int. J. Syst. Evol. Microbiol.">
        <title>The Global Catalogue of Microorganisms (GCM) 10K type strain sequencing project: providing services to taxonomists for standard genome sequencing and annotation.</title>
        <authorList>
            <consortium name="The Broad Institute Genomics Platform"/>
            <consortium name="The Broad Institute Genome Sequencing Center for Infectious Disease"/>
            <person name="Wu L."/>
            <person name="Ma J."/>
        </authorList>
    </citation>
    <scope>NUCLEOTIDE SEQUENCE [LARGE SCALE GENOMIC DNA]</scope>
    <source>
        <strain evidence="2">CGMCC 1.10106</strain>
    </source>
</reference>
<evidence type="ECO:0000313" key="2">
    <source>
        <dbReference type="Proteomes" id="UP000618591"/>
    </source>
</evidence>
<comment type="caution">
    <text evidence="1">The sequence shown here is derived from an EMBL/GenBank/DDBJ whole genome shotgun (WGS) entry which is preliminary data.</text>
</comment>